<dbReference type="AlphaFoldDB" id="A0A2A4MQB0"/>
<dbReference type="EMBL" id="NVQR01000051">
    <property type="protein sequence ID" value="PCH61927.1"/>
    <property type="molecule type" value="Genomic_DNA"/>
</dbReference>
<feature type="compositionally biased region" description="Polar residues" evidence="1">
    <location>
        <begin position="239"/>
        <end position="251"/>
    </location>
</feature>
<sequence length="421" mass="44576">MPINNSPDKQQQALSALLKKTVPPKSPPQLDDVILAQAQLKAQQMRSANQASSSSAGLAAPLTGLLQSLRQHWRPVLVTFSVASVAVSLSLQQFGQTTNSSQPYATAVLEQANSAAMTLPQAAITELAIADTEPLFSPAEPLQEASLNNRAIGTSAIILAPQNDDLSLAQSSPQNSALSSVSSTDQNSDLELNSSQDNRSLDGTTAALTSINSRLRSSAASAPSPAPVPTLAPTLTPAQDESLSISAQDVSADSPAEDAFTRTKLTAESLTEELAEASVEEVIVTGSTIRPSPLEASLVQAAVVETDLIQTLNNSPSDRQRLLALLTRTLDSASMTDNSLATANQRTIASTAVQISDDPIATFALWQQQVADLSQRFRQLSDIEQVNRVSTYYLNSLENLSDLGFPSTLSEAIELLQLIEF</sequence>
<evidence type="ECO:0000313" key="2">
    <source>
        <dbReference type="EMBL" id="PCH61927.1"/>
    </source>
</evidence>
<proteinExistence type="predicted"/>
<dbReference type="Proteomes" id="UP000218172">
    <property type="component" value="Unassembled WGS sequence"/>
</dbReference>
<gene>
    <name evidence="2" type="ORF">COC19_03750</name>
</gene>
<evidence type="ECO:0000256" key="1">
    <source>
        <dbReference type="SAM" id="MobiDB-lite"/>
    </source>
</evidence>
<name>A0A2A4MQB0_9GAMM</name>
<feature type="region of interest" description="Disordered" evidence="1">
    <location>
        <begin position="214"/>
        <end position="258"/>
    </location>
</feature>
<evidence type="ECO:0000313" key="3">
    <source>
        <dbReference type="Proteomes" id="UP000218172"/>
    </source>
</evidence>
<reference evidence="3" key="1">
    <citation type="submission" date="2017-08" db="EMBL/GenBank/DDBJ databases">
        <title>A dynamic microbial community with high functional redundancy inhabits the cold, oxic subseafloor aquifer.</title>
        <authorList>
            <person name="Tully B.J."/>
            <person name="Wheat C.G."/>
            <person name="Glazer B.T."/>
            <person name="Huber J.A."/>
        </authorList>
    </citation>
    <scope>NUCLEOTIDE SEQUENCE [LARGE SCALE GENOMIC DNA]</scope>
</reference>
<organism evidence="2 3">
    <name type="scientific">SAR86 cluster bacterium</name>
    <dbReference type="NCBI Taxonomy" id="2030880"/>
    <lineage>
        <taxon>Bacteria</taxon>
        <taxon>Pseudomonadati</taxon>
        <taxon>Pseudomonadota</taxon>
        <taxon>Gammaproteobacteria</taxon>
        <taxon>SAR86 cluster</taxon>
    </lineage>
</organism>
<comment type="caution">
    <text evidence="2">The sequence shown here is derived from an EMBL/GenBank/DDBJ whole genome shotgun (WGS) entry which is preliminary data.</text>
</comment>
<protein>
    <submittedName>
        <fullName evidence="2">Uncharacterized protein</fullName>
    </submittedName>
</protein>
<feature type="region of interest" description="Disordered" evidence="1">
    <location>
        <begin position="168"/>
        <end position="202"/>
    </location>
</feature>
<accession>A0A2A4MQB0</accession>
<feature type="compositionally biased region" description="Low complexity" evidence="1">
    <location>
        <begin position="214"/>
        <end position="223"/>
    </location>
</feature>